<dbReference type="PANTHER" id="PTHR21716:SF64">
    <property type="entry name" value="AI-2 TRANSPORT PROTEIN TQSA"/>
    <property type="match status" value="1"/>
</dbReference>
<accession>A0A918RL83</accession>
<feature type="transmembrane region" description="Helical" evidence="6">
    <location>
        <begin position="150"/>
        <end position="169"/>
    </location>
</feature>
<dbReference type="PANTHER" id="PTHR21716">
    <property type="entry name" value="TRANSMEMBRANE PROTEIN"/>
    <property type="match status" value="1"/>
</dbReference>
<feature type="transmembrane region" description="Helical" evidence="6">
    <location>
        <begin position="210"/>
        <end position="238"/>
    </location>
</feature>
<dbReference type="Pfam" id="PF01594">
    <property type="entry name" value="AI-2E_transport"/>
    <property type="match status" value="1"/>
</dbReference>
<gene>
    <name evidence="7" type="primary">perM</name>
    <name evidence="7" type="ORF">GCM10008090_08200</name>
</gene>
<evidence type="ECO:0000256" key="1">
    <source>
        <dbReference type="ARBA" id="ARBA00004141"/>
    </source>
</evidence>
<evidence type="ECO:0000256" key="4">
    <source>
        <dbReference type="ARBA" id="ARBA00022989"/>
    </source>
</evidence>
<keyword evidence="4 6" id="KW-1133">Transmembrane helix</keyword>
<evidence type="ECO:0000256" key="2">
    <source>
        <dbReference type="ARBA" id="ARBA00009773"/>
    </source>
</evidence>
<dbReference type="InterPro" id="IPR002549">
    <property type="entry name" value="AI-2E-like"/>
</dbReference>
<keyword evidence="3 6" id="KW-0812">Transmembrane</keyword>
<keyword evidence="5 6" id="KW-0472">Membrane</keyword>
<evidence type="ECO:0000256" key="3">
    <source>
        <dbReference type="ARBA" id="ARBA00022692"/>
    </source>
</evidence>
<name>A0A918RL83_9GAMM</name>
<feature type="transmembrane region" description="Helical" evidence="6">
    <location>
        <begin position="12"/>
        <end position="43"/>
    </location>
</feature>
<feature type="transmembrane region" description="Helical" evidence="6">
    <location>
        <begin position="64"/>
        <end position="84"/>
    </location>
</feature>
<dbReference type="EMBL" id="BMXA01000001">
    <property type="protein sequence ID" value="GHA01420.1"/>
    <property type="molecule type" value="Genomic_DNA"/>
</dbReference>
<evidence type="ECO:0000256" key="5">
    <source>
        <dbReference type="ARBA" id="ARBA00023136"/>
    </source>
</evidence>
<feature type="transmembrane region" description="Helical" evidence="6">
    <location>
        <begin position="270"/>
        <end position="290"/>
    </location>
</feature>
<evidence type="ECO:0000256" key="6">
    <source>
        <dbReference type="SAM" id="Phobius"/>
    </source>
</evidence>
<comment type="caution">
    <text evidence="7">The sequence shown here is derived from an EMBL/GenBank/DDBJ whole genome shotgun (WGS) entry which is preliminary data.</text>
</comment>
<proteinExistence type="inferred from homology"/>
<sequence length="360" mass="39054">MPIFRRETRVWFFLAVSLSTVLAVYFLSPMLAPFIFGALLAYLGDPLVDQLERLKLSRSAAVSLVFLAIFVVIGLLVLLLVPMLHNQLDALTQRAPEYGEWLDDTATQIASYFGVDADAINFKDVAKTYLPEAGSATKGLLEAVFKSGSALLSGVVFVTLTPVITFYLMRDWDLLVARLYELIPHALKAKVKELATESDSMVSAFLRGQFLVMTGLGTIYAFGLSIIGLQFSLLVGLVAGIMSFIPYLGTAVGVILAGVLFVAQYQDWVALWKVALVFGIGQLIEGYLLTPWLVGDRIGLHPVAVIFAVLAGGHLFGFVGVLLALPVSAVLAVLIRHAVGHYKESELFNDGNEQSVNPDA</sequence>
<dbReference type="AlphaFoldDB" id="A0A918RL83"/>
<dbReference type="Proteomes" id="UP000614811">
    <property type="component" value="Unassembled WGS sequence"/>
</dbReference>
<reference evidence="7" key="2">
    <citation type="submission" date="2020-09" db="EMBL/GenBank/DDBJ databases">
        <authorList>
            <person name="Sun Q."/>
            <person name="Kim S."/>
        </authorList>
    </citation>
    <scope>NUCLEOTIDE SEQUENCE</scope>
    <source>
        <strain evidence="7">KCTC 12711</strain>
    </source>
</reference>
<evidence type="ECO:0000313" key="7">
    <source>
        <dbReference type="EMBL" id="GHA01420.1"/>
    </source>
</evidence>
<comment type="subcellular location">
    <subcellularLocation>
        <location evidence="1">Membrane</location>
        <topology evidence="1">Multi-pass membrane protein</topology>
    </subcellularLocation>
</comment>
<organism evidence="7 8">
    <name type="scientific">Arenicella chitinivorans</name>
    <dbReference type="NCBI Taxonomy" id="1329800"/>
    <lineage>
        <taxon>Bacteria</taxon>
        <taxon>Pseudomonadati</taxon>
        <taxon>Pseudomonadota</taxon>
        <taxon>Gammaproteobacteria</taxon>
        <taxon>Arenicellales</taxon>
        <taxon>Arenicellaceae</taxon>
        <taxon>Arenicella</taxon>
    </lineage>
</organism>
<comment type="similarity">
    <text evidence="2">Belongs to the autoinducer-2 exporter (AI-2E) (TC 2.A.86) family.</text>
</comment>
<evidence type="ECO:0000313" key="8">
    <source>
        <dbReference type="Proteomes" id="UP000614811"/>
    </source>
</evidence>
<protein>
    <submittedName>
        <fullName evidence="7">AI-2E family transporter</fullName>
    </submittedName>
</protein>
<dbReference type="GO" id="GO:0055085">
    <property type="term" value="P:transmembrane transport"/>
    <property type="evidence" value="ECO:0007669"/>
    <property type="project" value="TreeGrafter"/>
</dbReference>
<reference evidence="7" key="1">
    <citation type="journal article" date="2014" name="Int. J. Syst. Evol. Microbiol.">
        <title>Complete genome sequence of Corynebacterium casei LMG S-19264T (=DSM 44701T), isolated from a smear-ripened cheese.</title>
        <authorList>
            <consortium name="US DOE Joint Genome Institute (JGI-PGF)"/>
            <person name="Walter F."/>
            <person name="Albersmeier A."/>
            <person name="Kalinowski J."/>
            <person name="Ruckert C."/>
        </authorList>
    </citation>
    <scope>NUCLEOTIDE SEQUENCE</scope>
    <source>
        <strain evidence="7">KCTC 12711</strain>
    </source>
</reference>
<dbReference type="RefSeq" id="WP_189398719.1">
    <property type="nucleotide sequence ID" value="NZ_BMXA01000001.1"/>
</dbReference>
<dbReference type="GO" id="GO:0016020">
    <property type="term" value="C:membrane"/>
    <property type="evidence" value="ECO:0007669"/>
    <property type="project" value="UniProtKB-SubCell"/>
</dbReference>
<keyword evidence="8" id="KW-1185">Reference proteome</keyword>
<feature type="transmembrane region" description="Helical" evidence="6">
    <location>
        <begin position="302"/>
        <end position="335"/>
    </location>
</feature>
<feature type="transmembrane region" description="Helical" evidence="6">
    <location>
        <begin position="244"/>
        <end position="263"/>
    </location>
</feature>